<protein>
    <submittedName>
        <fullName evidence="2">Uncharacterized protein</fullName>
    </submittedName>
</protein>
<evidence type="ECO:0000313" key="3">
    <source>
        <dbReference type="Proteomes" id="UP000290288"/>
    </source>
</evidence>
<dbReference type="STRING" id="2316362.A0A4Q2DIA1"/>
<comment type="caution">
    <text evidence="2">The sequence shown here is derived from an EMBL/GenBank/DDBJ whole genome shotgun (WGS) entry which is preliminary data.</text>
</comment>
<reference evidence="2 3" key="1">
    <citation type="submission" date="2019-01" db="EMBL/GenBank/DDBJ databases">
        <title>Draft genome sequence of Psathyrella aberdarensis IHI B618.</title>
        <authorList>
            <person name="Buettner E."/>
            <person name="Kellner H."/>
        </authorList>
    </citation>
    <scope>NUCLEOTIDE SEQUENCE [LARGE SCALE GENOMIC DNA]</scope>
    <source>
        <strain evidence="2 3">IHI B618</strain>
    </source>
</reference>
<dbReference type="Proteomes" id="UP000290288">
    <property type="component" value="Unassembled WGS sequence"/>
</dbReference>
<keyword evidence="1" id="KW-1133">Transmembrane helix</keyword>
<dbReference type="AlphaFoldDB" id="A0A4Q2DIA1"/>
<evidence type="ECO:0000256" key="1">
    <source>
        <dbReference type="SAM" id="Phobius"/>
    </source>
</evidence>
<organism evidence="2 3">
    <name type="scientific">Candolleomyces aberdarensis</name>
    <dbReference type="NCBI Taxonomy" id="2316362"/>
    <lineage>
        <taxon>Eukaryota</taxon>
        <taxon>Fungi</taxon>
        <taxon>Dikarya</taxon>
        <taxon>Basidiomycota</taxon>
        <taxon>Agaricomycotina</taxon>
        <taxon>Agaricomycetes</taxon>
        <taxon>Agaricomycetidae</taxon>
        <taxon>Agaricales</taxon>
        <taxon>Agaricineae</taxon>
        <taxon>Psathyrellaceae</taxon>
        <taxon>Candolleomyces</taxon>
    </lineage>
</organism>
<dbReference type="EMBL" id="SDEE01000273">
    <property type="protein sequence ID" value="RXW18335.1"/>
    <property type="molecule type" value="Genomic_DNA"/>
</dbReference>
<keyword evidence="3" id="KW-1185">Reference proteome</keyword>
<evidence type="ECO:0000313" key="2">
    <source>
        <dbReference type="EMBL" id="RXW18335.1"/>
    </source>
</evidence>
<dbReference type="OrthoDB" id="2564485at2759"/>
<accession>A0A4Q2DIA1</accession>
<sequence>MEILAPRGLLIAAINVDWHLCQLHYRLSKRDVLLKFPPLEYPVTRRFDVGWLTSFAYVLGFLVVGILAIANVALMGYDPTTVLQANFNVTQTPGTLCDTRVFNVSESMVANSSLFEWKVQAVYQPNAAESGFLYRREI</sequence>
<keyword evidence="1" id="KW-0472">Membrane</keyword>
<feature type="transmembrane region" description="Helical" evidence="1">
    <location>
        <begin position="55"/>
        <end position="77"/>
    </location>
</feature>
<name>A0A4Q2DIA1_9AGAR</name>
<proteinExistence type="predicted"/>
<keyword evidence="1" id="KW-0812">Transmembrane</keyword>
<gene>
    <name evidence="2" type="ORF">EST38_g7520</name>
</gene>